<comment type="caution">
    <text evidence="3">The sequence shown here is derived from an EMBL/GenBank/DDBJ whole genome shotgun (WGS) entry which is preliminary data.</text>
</comment>
<sequence length="337" mass="37603">MAQNVTNPPTPLVTGQPPRARKRSRTRIALIISSSVLIIALLAVGAYFLFLPQVQPLSLPKVPANLTLDDLGLNNWQVYQKPIPAHILEDQSIQPVVQQDKDQIFLEAAFGEALIKQGSATRALDYLKAAAQSEPDNLRYTNDYRIALRDLKRYDEEHTFFEQLVAQHNSTNTVLNMALVYVDEMRSCPKPPDGLVCQAQDSSRSISTLNPILEQHPYNIVARFARGLNNLYWPTLMGHLPQAQTDLQYSVSLLKTLNSIKHTFTPTAYAALGDVFAKSNKTADARNVWLNGKNVDPQATILDQRLAIPQDKLVDQEDTTIRGLGVYVDTGIALFWS</sequence>
<keyword evidence="2" id="KW-0812">Transmembrane</keyword>
<evidence type="ECO:0008006" key="5">
    <source>
        <dbReference type="Google" id="ProtNLM"/>
    </source>
</evidence>
<proteinExistence type="predicted"/>
<keyword evidence="2" id="KW-0472">Membrane</keyword>
<evidence type="ECO:0000313" key="3">
    <source>
        <dbReference type="EMBL" id="GCE15777.1"/>
    </source>
</evidence>
<accession>A0A402A9C4</accession>
<dbReference type="InterPro" id="IPR011990">
    <property type="entry name" value="TPR-like_helical_dom_sf"/>
</dbReference>
<dbReference type="Gene3D" id="1.25.40.10">
    <property type="entry name" value="Tetratricopeptide repeat domain"/>
    <property type="match status" value="1"/>
</dbReference>
<dbReference type="SUPFAM" id="SSF48452">
    <property type="entry name" value="TPR-like"/>
    <property type="match status" value="1"/>
</dbReference>
<protein>
    <recommendedName>
        <fullName evidence="5">Tetratricopeptide repeat protein</fullName>
    </recommendedName>
</protein>
<keyword evidence="2" id="KW-1133">Transmembrane helix</keyword>
<gene>
    <name evidence="3" type="ORF">KTT_56360</name>
</gene>
<dbReference type="RefSeq" id="WP_126583194.1">
    <property type="nucleotide sequence ID" value="NZ_BIFR01000002.1"/>
</dbReference>
<name>A0A402A9C4_9CHLR</name>
<evidence type="ECO:0000256" key="1">
    <source>
        <dbReference type="SAM" id="MobiDB-lite"/>
    </source>
</evidence>
<reference evidence="4" key="1">
    <citation type="submission" date="2018-12" db="EMBL/GenBank/DDBJ databases">
        <title>Tengunoibacter tsumagoiensis gen. nov., sp. nov., Dictyobacter kobayashii sp. nov., D. alpinus sp. nov., and D. joshuensis sp. nov. and description of Dictyobacteraceae fam. nov. within the order Ktedonobacterales isolated from Tengu-no-mugimeshi.</title>
        <authorList>
            <person name="Wang C.M."/>
            <person name="Zheng Y."/>
            <person name="Sakai Y."/>
            <person name="Toyoda A."/>
            <person name="Minakuchi Y."/>
            <person name="Abe K."/>
            <person name="Yokota A."/>
            <person name="Yabe S."/>
        </authorList>
    </citation>
    <scope>NUCLEOTIDE SEQUENCE [LARGE SCALE GENOMIC DNA]</scope>
    <source>
        <strain evidence="4">Uno3</strain>
    </source>
</reference>
<evidence type="ECO:0000256" key="2">
    <source>
        <dbReference type="SAM" id="Phobius"/>
    </source>
</evidence>
<feature type="region of interest" description="Disordered" evidence="1">
    <location>
        <begin position="1"/>
        <end position="20"/>
    </location>
</feature>
<dbReference type="OrthoDB" id="2548545at2"/>
<feature type="transmembrane region" description="Helical" evidence="2">
    <location>
        <begin position="28"/>
        <end position="50"/>
    </location>
</feature>
<dbReference type="AlphaFoldDB" id="A0A402A9C4"/>
<organism evidence="3 4">
    <name type="scientific">Tengunoibacter tsumagoiensis</name>
    <dbReference type="NCBI Taxonomy" id="2014871"/>
    <lineage>
        <taxon>Bacteria</taxon>
        <taxon>Bacillati</taxon>
        <taxon>Chloroflexota</taxon>
        <taxon>Ktedonobacteria</taxon>
        <taxon>Ktedonobacterales</taxon>
        <taxon>Dictyobacteraceae</taxon>
        <taxon>Tengunoibacter</taxon>
    </lineage>
</organism>
<keyword evidence="4" id="KW-1185">Reference proteome</keyword>
<dbReference type="Proteomes" id="UP000287352">
    <property type="component" value="Unassembled WGS sequence"/>
</dbReference>
<dbReference type="EMBL" id="BIFR01000002">
    <property type="protein sequence ID" value="GCE15777.1"/>
    <property type="molecule type" value="Genomic_DNA"/>
</dbReference>
<evidence type="ECO:0000313" key="4">
    <source>
        <dbReference type="Proteomes" id="UP000287352"/>
    </source>
</evidence>